<reference evidence="1 2" key="1">
    <citation type="submission" date="2023-05" db="EMBL/GenBank/DDBJ databases">
        <title>Flavobacterium sedimenti sp. nov., isolated from the sediment.</title>
        <authorList>
            <person name="Wu N."/>
        </authorList>
    </citation>
    <scope>NUCLEOTIDE SEQUENCE [LARGE SCALE GENOMIC DNA]</scope>
    <source>
        <strain evidence="1 2">YZ-48</strain>
    </source>
</reference>
<dbReference type="EMBL" id="JASGBP010000003">
    <property type="protein sequence ID" value="MDI9257299.1"/>
    <property type="molecule type" value="Genomic_DNA"/>
</dbReference>
<name>A0ABT6XRL5_9FLAO</name>
<accession>A0ABT6XRL5</accession>
<dbReference type="Proteomes" id="UP001230035">
    <property type="component" value="Unassembled WGS sequence"/>
</dbReference>
<evidence type="ECO:0000313" key="1">
    <source>
        <dbReference type="EMBL" id="MDI9257299.1"/>
    </source>
</evidence>
<evidence type="ECO:0000313" key="2">
    <source>
        <dbReference type="Proteomes" id="UP001230035"/>
    </source>
</evidence>
<sequence>MKPEDLPNEKPTEDEVTRMMIDFQIYKAKQNQKEFIKALDDFFKSI</sequence>
<comment type="caution">
    <text evidence="1">The sequence shown here is derived from an EMBL/GenBank/DDBJ whole genome shotgun (WGS) entry which is preliminary data.</text>
</comment>
<organism evidence="1 2">
    <name type="scientific">Flavobacterium sedimenticola</name>
    <dbReference type="NCBI Taxonomy" id="3043286"/>
    <lineage>
        <taxon>Bacteria</taxon>
        <taxon>Pseudomonadati</taxon>
        <taxon>Bacteroidota</taxon>
        <taxon>Flavobacteriia</taxon>
        <taxon>Flavobacteriales</taxon>
        <taxon>Flavobacteriaceae</taxon>
        <taxon>Flavobacterium</taxon>
    </lineage>
</organism>
<keyword evidence="2" id="KW-1185">Reference proteome</keyword>
<gene>
    <name evidence="1" type="ORF">QHT84_07710</name>
</gene>
<proteinExistence type="predicted"/>
<protein>
    <submittedName>
        <fullName evidence="1">Uncharacterized protein</fullName>
    </submittedName>
</protein>
<dbReference type="RefSeq" id="WP_283238980.1">
    <property type="nucleotide sequence ID" value="NZ_JASGBP010000003.1"/>
</dbReference>